<gene>
    <name evidence="2" type="ORF">SNE40_010700</name>
</gene>
<dbReference type="EMBL" id="JAZGQO010000007">
    <property type="protein sequence ID" value="KAK6183171.1"/>
    <property type="molecule type" value="Genomic_DNA"/>
</dbReference>
<dbReference type="PANTHER" id="PTHR47403:SF6">
    <property type="entry name" value="N-ACETYLTRANSFERASE DOMAIN-CONTAINING PROTEIN"/>
    <property type="match status" value="1"/>
</dbReference>
<organism evidence="2 3">
    <name type="scientific">Patella caerulea</name>
    <name type="common">Rayed Mediterranean limpet</name>
    <dbReference type="NCBI Taxonomy" id="87958"/>
    <lineage>
        <taxon>Eukaryota</taxon>
        <taxon>Metazoa</taxon>
        <taxon>Spiralia</taxon>
        <taxon>Lophotrochozoa</taxon>
        <taxon>Mollusca</taxon>
        <taxon>Gastropoda</taxon>
        <taxon>Patellogastropoda</taxon>
        <taxon>Patelloidea</taxon>
        <taxon>Patellidae</taxon>
        <taxon>Patella</taxon>
    </lineage>
</organism>
<evidence type="ECO:0000313" key="3">
    <source>
        <dbReference type="Proteomes" id="UP001347796"/>
    </source>
</evidence>
<dbReference type="InterPro" id="IPR000182">
    <property type="entry name" value="GNAT_dom"/>
</dbReference>
<keyword evidence="3" id="KW-1185">Reference proteome</keyword>
<name>A0AAN8JUU3_PATCE</name>
<reference evidence="2 3" key="1">
    <citation type="submission" date="2024-01" db="EMBL/GenBank/DDBJ databases">
        <title>The genome of the rayed Mediterranean limpet Patella caerulea (Linnaeus, 1758).</title>
        <authorList>
            <person name="Anh-Thu Weber A."/>
            <person name="Halstead-Nussloch G."/>
        </authorList>
    </citation>
    <scope>NUCLEOTIDE SEQUENCE [LARGE SCALE GENOMIC DNA]</scope>
    <source>
        <strain evidence="2">AATW-2023a</strain>
        <tissue evidence="2">Whole specimen</tissue>
    </source>
</reference>
<sequence length="315" mass="36369">MTDGLVIRRATLEDYQGVMDIGKIYYGRDYLPVMYKKYLKWFNCHIAEKNGEIVGFNGARLVDCGMTLCRSAARVKEVYQGQGVLAAIVKDIYDFYKDKDSVKYEAIATDNVNMEANGDKIKQRFTQILQRVFVEILGEVTDFKPNTMESDETQVQELTPEDLKEIFQSKDSCSRLFPGERIIPNWHPYRLLPENIPLMMEGSKFWGTKCSDQSKYTTLTVTEVYNLGERLVLKICVYGNDVIDIKRHVVKHIQNLKRLVEIGTCSSIMIHLSHSLDCQDTKTFLSVFEKCGLKINSDFPVNMMFLFEREIKNKL</sequence>
<feature type="domain" description="N-acetyltransferase" evidence="1">
    <location>
        <begin position="5"/>
        <end position="147"/>
    </location>
</feature>
<dbReference type="PROSITE" id="PS51186">
    <property type="entry name" value="GNAT"/>
    <property type="match status" value="1"/>
</dbReference>
<dbReference type="AlphaFoldDB" id="A0AAN8JUU3"/>
<dbReference type="InterPro" id="IPR056483">
    <property type="entry name" value="Hisat_C"/>
</dbReference>
<comment type="caution">
    <text evidence="2">The sequence shown here is derived from an EMBL/GenBank/DDBJ whole genome shotgun (WGS) entry which is preliminary data.</text>
</comment>
<evidence type="ECO:0000259" key="1">
    <source>
        <dbReference type="PROSITE" id="PS51186"/>
    </source>
</evidence>
<dbReference type="PANTHER" id="PTHR47403">
    <property type="entry name" value="LOC100145250 PROTEIN"/>
    <property type="match status" value="1"/>
</dbReference>
<dbReference type="SUPFAM" id="SSF55729">
    <property type="entry name" value="Acyl-CoA N-acyltransferases (Nat)"/>
    <property type="match status" value="1"/>
</dbReference>
<evidence type="ECO:0000313" key="2">
    <source>
        <dbReference type="EMBL" id="KAK6183171.1"/>
    </source>
</evidence>
<dbReference type="Pfam" id="PF24066">
    <property type="entry name" value="Hisat_C"/>
    <property type="match status" value="1"/>
</dbReference>
<dbReference type="Gene3D" id="3.40.630.30">
    <property type="match status" value="1"/>
</dbReference>
<proteinExistence type="predicted"/>
<accession>A0AAN8JUU3</accession>
<protein>
    <recommendedName>
        <fullName evidence="1">N-acetyltransferase domain-containing protein</fullName>
    </recommendedName>
</protein>
<dbReference type="InterPro" id="IPR016181">
    <property type="entry name" value="Acyl_CoA_acyltransferase"/>
</dbReference>
<dbReference type="Proteomes" id="UP001347796">
    <property type="component" value="Unassembled WGS sequence"/>
</dbReference>
<dbReference type="GO" id="GO:0016747">
    <property type="term" value="F:acyltransferase activity, transferring groups other than amino-acyl groups"/>
    <property type="evidence" value="ECO:0007669"/>
    <property type="project" value="InterPro"/>
</dbReference>